<evidence type="ECO:0000313" key="19">
    <source>
        <dbReference type="Proteomes" id="UP000002494"/>
    </source>
</evidence>
<evidence type="ECO:0000256" key="13">
    <source>
        <dbReference type="ARBA" id="ARBA00023221"/>
    </source>
</evidence>
<evidence type="ECO:0000256" key="14">
    <source>
        <dbReference type="ARBA" id="ARBA00023242"/>
    </source>
</evidence>
<evidence type="ECO:0000256" key="12">
    <source>
        <dbReference type="ARBA" id="ARBA00023166"/>
    </source>
</evidence>
<feature type="region of interest" description="Disordered" evidence="16">
    <location>
        <begin position="341"/>
        <end position="394"/>
    </location>
</feature>
<evidence type="ECO:0000256" key="6">
    <source>
        <dbReference type="ARBA" id="ARBA00023015"/>
    </source>
</evidence>
<name>A0ABK0LQK4_RAT</name>
<keyword evidence="14" id="KW-0539">Nucleus</keyword>
<keyword evidence="8" id="KW-0443">Lipid metabolism</keyword>
<feature type="region of interest" description="Disordered" evidence="16">
    <location>
        <begin position="116"/>
        <end position="221"/>
    </location>
</feature>
<protein>
    <submittedName>
        <fullName evidence="18">Sterol regulatory element binding transcription factor 1</fullName>
    </submittedName>
</protein>
<keyword evidence="15" id="KW-0968">Cytoplasmic vesicle</keyword>
<feature type="compositionally biased region" description="Low complexity" evidence="16">
    <location>
        <begin position="350"/>
        <end position="379"/>
    </location>
</feature>
<feature type="region of interest" description="Disordered" evidence="16">
    <location>
        <begin position="46"/>
        <end position="102"/>
    </location>
</feature>
<evidence type="ECO:0000256" key="3">
    <source>
        <dbReference type="ARBA" id="ARBA00004394"/>
    </source>
</evidence>
<keyword evidence="7" id="KW-0333">Golgi apparatus</keyword>
<evidence type="ECO:0000256" key="11">
    <source>
        <dbReference type="ARBA" id="ARBA00023163"/>
    </source>
</evidence>
<dbReference type="Ensembl" id="ENSRNOT00000139920.1">
    <property type="protein sequence ID" value="ENSRNOP00000103873.1"/>
    <property type="gene ID" value="ENSRNOG00000003463.10"/>
</dbReference>
<dbReference type="Proteomes" id="UP000002494">
    <property type="component" value="Chromosome 10"/>
</dbReference>
<dbReference type="PANTHER" id="PTHR46062">
    <property type="entry name" value="STEROL REGULATORY ELEMENT-BINDING PROTEIN"/>
    <property type="match status" value="1"/>
</dbReference>
<evidence type="ECO:0000256" key="8">
    <source>
        <dbReference type="ARBA" id="ARBA00023098"/>
    </source>
</evidence>
<keyword evidence="17" id="KW-0812">Transmembrane</keyword>
<keyword evidence="13" id="KW-0753">Steroid metabolism</keyword>
<keyword evidence="11" id="KW-0804">Transcription</keyword>
<evidence type="ECO:0000256" key="7">
    <source>
        <dbReference type="ARBA" id="ARBA00023034"/>
    </source>
</evidence>
<keyword evidence="9" id="KW-0238">DNA-binding</keyword>
<keyword evidence="19" id="KW-1185">Reference proteome</keyword>
<feature type="compositionally biased region" description="Polar residues" evidence="16">
    <location>
        <begin position="165"/>
        <end position="202"/>
    </location>
</feature>
<evidence type="ECO:0000256" key="16">
    <source>
        <dbReference type="SAM" id="MobiDB-lite"/>
    </source>
</evidence>
<evidence type="ECO:0000256" key="9">
    <source>
        <dbReference type="ARBA" id="ARBA00023125"/>
    </source>
</evidence>
<keyword evidence="10" id="KW-0010">Activator</keyword>
<sequence length="1060" mass="112703">MDELPFGEAALEQALAEVCEMDAALLTDIEDMLQLINNQDSDFPGLFDAPYAGGETGDTGPSSPGASSPESFSSPASLGSSLEAFLGGPKVTPAPLSPPPSAPTAVKMYPSVPPFSPGPGIKEEPVPLTILQPPAPQPSPGTLLPPSFPPPPVQLSPAPVLGYSSLPSGFSGTLPGNTQQTPSSLPLGSTPGISPTPLHTQVQSSAAQQPPPASAAPRMSTVASQIQQVPVVLQPHFIKADSLLLTAVKTDTGATMKTAGINTLAPGTAVQAGPLQLNKSAVLRKAIDYIRFLQHSNQKLKQENLTLRSAHKSKSLKDLVSACGSGGGTDVSMEGMKPEVVETLTPPPSDAGSPSQSSPLSLGSRGSSSGGSDSEPDSPAFEDNQVKAQRLPSHSRGMLDRSRLALCVLVFLCLTCNPLASLFGWGILTPSDASGVHRSSGRSMLEAESRDGSNWTQWLLPPLVWLANGLLVLACLALLFVYGEPVTRPHSGPAVHFWRHRKQADLDLARGDFAQAAQQLWLALQALGRPLPTSNLDLACSLLWNLVRHLLQRLWVGRWLAGQAGGLQRDYRLRKDARASARDAAVVYHKLHQLHAMGKYTGGHLVASNLALSALNLAECAGDAISMATLAEIYVAAALRVKTSLPRALHFLTRFFLSSARQACLAQSGAVPLAMQWLCHPVGHRFFVDGDWAVHGAPQESLYSVAGNPVDPLAQVTRLFCEHLLERALNCIAQPSPGAADGDREFSDALGYLQLLNSCSDAVGAPACSFSVSSSMATTTGTDPVAKWWASLTAVVIHWLRRDEEAAERLYPLVEHIPQVLQETERPLPRAALYSFKAARALLDHRKVESSPASLAICEKASGYLRDSLASTSTASSIDKAMQLLLCDLLLVARTSLWRRQQSAASAQGAHGTSNGPQASALELRGFQHDLSSLRRLAQSFRPAMRRVFLHEATARLMAGASPARTHQLLDRSLRRRAGSSGKGGAAAELEPRPTWREHTEALLLASCYLPPAFLSAPGQRVSMLAEAARTVEKLGDHRLLLDCQQMLLRLGGGTTVTSS</sequence>
<keyword evidence="5" id="KW-0832">Ubl conjugation</keyword>
<evidence type="ECO:0000256" key="15">
    <source>
        <dbReference type="ARBA" id="ARBA00023329"/>
    </source>
</evidence>
<evidence type="ECO:0000256" key="1">
    <source>
        <dbReference type="ARBA" id="ARBA00004123"/>
    </source>
</evidence>
<reference evidence="18" key="1">
    <citation type="submission" date="2024-01" db="EMBL/GenBank/DDBJ databases">
        <title>GRCr8: a new rat reference genome assembly contstructed from accurate long reads and long range scaffolding.</title>
        <authorList>
            <person name="Doris P.A."/>
            <person name="Kalbfleisch T."/>
            <person name="Li K."/>
            <person name="Howe K."/>
            <person name="Wood J."/>
        </authorList>
    </citation>
    <scope>NUCLEOTIDE SEQUENCE [LARGE SCALE GENOMIC DNA]</scope>
    <source>
        <strain evidence="18">Brown Norway</strain>
    </source>
</reference>
<dbReference type="GeneTree" id="ENSGT00940000159156"/>
<evidence type="ECO:0000313" key="18">
    <source>
        <dbReference type="Ensembl" id="ENSRNOP00000103873.1"/>
    </source>
</evidence>
<feature type="compositionally biased region" description="Low complexity" evidence="16">
    <location>
        <begin position="61"/>
        <end position="83"/>
    </location>
</feature>
<reference evidence="18" key="3">
    <citation type="submission" date="2025-09" db="UniProtKB">
        <authorList>
            <consortium name="Ensembl"/>
        </authorList>
    </citation>
    <scope>IDENTIFICATION</scope>
    <source>
        <strain evidence="18">Brown Norway</strain>
    </source>
</reference>
<feature type="transmembrane region" description="Helical" evidence="17">
    <location>
        <begin position="404"/>
        <end position="428"/>
    </location>
</feature>
<gene>
    <name evidence="18" type="primary">Srebf1</name>
</gene>
<organism evidence="18 19">
    <name type="scientific">Rattus norvegicus</name>
    <name type="common">Rat</name>
    <dbReference type="NCBI Taxonomy" id="10116"/>
    <lineage>
        <taxon>Eukaryota</taxon>
        <taxon>Metazoa</taxon>
        <taxon>Chordata</taxon>
        <taxon>Craniata</taxon>
        <taxon>Vertebrata</taxon>
        <taxon>Euteleostomi</taxon>
        <taxon>Mammalia</taxon>
        <taxon>Eutheria</taxon>
        <taxon>Euarchontoglires</taxon>
        <taxon>Glires</taxon>
        <taxon>Rodentia</taxon>
        <taxon>Myomorpha</taxon>
        <taxon>Muroidea</taxon>
        <taxon>Muridae</taxon>
        <taxon>Murinae</taxon>
        <taxon>Rattus</taxon>
    </lineage>
</organism>
<keyword evidence="20" id="KW-1267">Proteomics identification</keyword>
<keyword evidence="6" id="KW-0805">Transcription regulation</keyword>
<evidence type="ECO:0000256" key="2">
    <source>
        <dbReference type="ARBA" id="ARBA00004156"/>
    </source>
</evidence>
<evidence type="ECO:0000256" key="10">
    <source>
        <dbReference type="ARBA" id="ARBA00023159"/>
    </source>
</evidence>
<proteinExistence type="evidence at protein level"/>
<keyword evidence="4" id="KW-0153">Cholesterol metabolism</keyword>
<dbReference type="InterPro" id="IPR036638">
    <property type="entry name" value="HLH_DNA-bd_sf"/>
</dbReference>
<evidence type="ECO:0000256" key="5">
    <source>
        <dbReference type="ARBA" id="ARBA00022843"/>
    </source>
</evidence>
<dbReference type="SUPFAM" id="SSF47459">
    <property type="entry name" value="HLH, helix-loop-helix DNA-binding domain"/>
    <property type="match status" value="1"/>
</dbReference>
<dbReference type="RGD" id="69423">
    <property type="gene designation" value="Srebf1"/>
</dbReference>
<keyword evidence="12" id="KW-1207">Sterol metabolism</keyword>
<reference evidence="18" key="2">
    <citation type="submission" date="2025-08" db="UniProtKB">
        <authorList>
            <consortium name="Ensembl"/>
        </authorList>
    </citation>
    <scope>IDENTIFICATION</scope>
    <source>
        <strain evidence="18">Brown Norway</strain>
    </source>
</reference>
<keyword evidence="17" id="KW-0472">Membrane</keyword>
<keyword evidence="17" id="KW-1133">Transmembrane helix</keyword>
<feature type="transmembrane region" description="Helical" evidence="17">
    <location>
        <begin position="463"/>
        <end position="482"/>
    </location>
</feature>
<evidence type="ECO:0000256" key="17">
    <source>
        <dbReference type="SAM" id="Phobius"/>
    </source>
</evidence>
<accession>A0ABK0LQK4</accession>
<comment type="subcellular location">
    <subcellularLocation>
        <location evidence="2">Cytoplasmic vesicle membrane</location>
    </subcellularLocation>
    <subcellularLocation>
        <location evidence="3">Golgi apparatus membrane</location>
    </subcellularLocation>
    <subcellularLocation>
        <location evidence="1">Nucleus</location>
    </subcellularLocation>
</comment>
<dbReference type="PANTHER" id="PTHR46062:SF2">
    <property type="entry name" value="STEROL REGULATORY ELEMENT-BINDING PROTEIN 1"/>
    <property type="match status" value="1"/>
</dbReference>
<evidence type="ECO:0007829" key="20">
    <source>
        <dbReference type="PeptideAtlas" id="A0ABK0LQK4"/>
    </source>
</evidence>
<evidence type="ECO:0000256" key="4">
    <source>
        <dbReference type="ARBA" id="ARBA00022548"/>
    </source>
</evidence>
<dbReference type="Gene3D" id="4.10.280.10">
    <property type="entry name" value="Helix-loop-helix DNA-binding domain"/>
    <property type="match status" value="1"/>
</dbReference>